<organism evidence="3 4">
    <name type="scientific">Elysia crispata</name>
    <name type="common">lettuce slug</name>
    <dbReference type="NCBI Taxonomy" id="231223"/>
    <lineage>
        <taxon>Eukaryota</taxon>
        <taxon>Metazoa</taxon>
        <taxon>Spiralia</taxon>
        <taxon>Lophotrochozoa</taxon>
        <taxon>Mollusca</taxon>
        <taxon>Gastropoda</taxon>
        <taxon>Heterobranchia</taxon>
        <taxon>Euthyneura</taxon>
        <taxon>Panpulmonata</taxon>
        <taxon>Sacoglossa</taxon>
        <taxon>Placobranchoidea</taxon>
        <taxon>Plakobranchidae</taxon>
        <taxon>Elysia</taxon>
    </lineage>
</organism>
<dbReference type="InterPro" id="IPR003595">
    <property type="entry name" value="Tyr_Pase_cat"/>
</dbReference>
<dbReference type="AlphaFoldDB" id="A0AAE1AZD8"/>
<evidence type="ECO:0000313" key="4">
    <source>
        <dbReference type="Proteomes" id="UP001283361"/>
    </source>
</evidence>
<comment type="caution">
    <text evidence="3">The sequence shown here is derived from an EMBL/GenBank/DDBJ whole genome shotgun (WGS) entry which is preliminary data.</text>
</comment>
<dbReference type="PANTHER" id="PTHR19134:SF449">
    <property type="entry name" value="TYROSINE-PROTEIN PHOSPHATASE 1"/>
    <property type="match status" value="1"/>
</dbReference>
<dbReference type="PROSITE" id="PS50055">
    <property type="entry name" value="TYR_PHOSPHATASE_PTP"/>
    <property type="match status" value="2"/>
</dbReference>
<evidence type="ECO:0000259" key="2">
    <source>
        <dbReference type="PROSITE" id="PS50056"/>
    </source>
</evidence>
<dbReference type="InterPro" id="IPR000387">
    <property type="entry name" value="Tyr_Pase_dom"/>
</dbReference>
<keyword evidence="4" id="KW-1185">Reference proteome</keyword>
<accession>A0AAE1AZD8</accession>
<name>A0AAE1AZD8_9GAST</name>
<gene>
    <name evidence="3" type="ORF">RRG08_015836</name>
</gene>
<dbReference type="PANTHER" id="PTHR19134">
    <property type="entry name" value="RECEPTOR-TYPE TYROSINE-PROTEIN PHOSPHATASE"/>
    <property type="match status" value="1"/>
</dbReference>
<dbReference type="SUPFAM" id="SSF52799">
    <property type="entry name" value="(Phosphotyrosine protein) phosphatases II"/>
    <property type="match status" value="2"/>
</dbReference>
<dbReference type="Proteomes" id="UP001283361">
    <property type="component" value="Unassembled WGS sequence"/>
</dbReference>
<evidence type="ECO:0000259" key="1">
    <source>
        <dbReference type="PROSITE" id="PS50055"/>
    </source>
</evidence>
<feature type="domain" description="Tyrosine-protein phosphatase" evidence="1">
    <location>
        <begin position="1"/>
        <end position="98"/>
    </location>
</feature>
<protein>
    <submittedName>
        <fullName evidence="3">Uncharacterized protein</fullName>
    </submittedName>
</protein>
<evidence type="ECO:0000313" key="3">
    <source>
        <dbReference type="EMBL" id="KAK3796970.1"/>
    </source>
</evidence>
<dbReference type="Gene3D" id="3.90.190.10">
    <property type="entry name" value="Protein tyrosine phosphatase superfamily"/>
    <property type="match status" value="2"/>
</dbReference>
<dbReference type="InterPro" id="IPR050348">
    <property type="entry name" value="Protein-Tyr_Phosphatase"/>
</dbReference>
<dbReference type="EMBL" id="JAWDGP010000820">
    <property type="protein sequence ID" value="KAK3796970.1"/>
    <property type="molecule type" value="Genomic_DNA"/>
</dbReference>
<dbReference type="PROSITE" id="PS50056">
    <property type="entry name" value="TYR_PHOSPHATASE_2"/>
    <property type="match status" value="1"/>
</dbReference>
<feature type="domain" description="Tyrosine specific protein phosphatases" evidence="2">
    <location>
        <begin position="20"/>
        <end position="89"/>
    </location>
</feature>
<dbReference type="PRINTS" id="PR00700">
    <property type="entry name" value="PRTYPHPHTASE"/>
</dbReference>
<dbReference type="InterPro" id="IPR029021">
    <property type="entry name" value="Prot-tyrosine_phosphatase-like"/>
</dbReference>
<dbReference type="Pfam" id="PF00102">
    <property type="entry name" value="Y_phosphatase"/>
    <property type="match status" value="2"/>
</dbReference>
<reference evidence="3" key="1">
    <citation type="journal article" date="2023" name="G3 (Bethesda)">
        <title>A reference genome for the long-term kleptoplast-retaining sea slug Elysia crispata morphotype clarki.</title>
        <authorList>
            <person name="Eastman K.E."/>
            <person name="Pendleton A.L."/>
            <person name="Shaikh M.A."/>
            <person name="Suttiyut T."/>
            <person name="Ogas R."/>
            <person name="Tomko P."/>
            <person name="Gavelis G."/>
            <person name="Widhalm J.R."/>
            <person name="Wisecaver J.H."/>
        </authorList>
    </citation>
    <scope>NUCLEOTIDE SEQUENCE</scope>
    <source>
        <strain evidence="3">ECLA1</strain>
    </source>
</reference>
<dbReference type="SMART" id="SM00404">
    <property type="entry name" value="PTPc_motif"/>
    <property type="match status" value="1"/>
</dbReference>
<sequence length="252" mass="27878">MAVPGSGPDKFVPESPWGLVDLHQRVMAVPGSGPVLAHCSAGIGRTDTFIGLCNLLHEAEVTGKMDFKSALWKLRQDRMHTVQTVEQYKYLHKVAIAGYNISGTIINVTYMYFRLASLESDKEGNKSTCNYHQEFDTVVELCGATAPEVKDSPDEEVQNVYQNEGVDTNRIKDRLSNILPNPTFRPDLTAAVPHEDTYINAVLVPDLTNDGHDILTQLPLPSTVTGFWRLVTQFNVGLIVAFDLDSSKSDEL</sequence>
<proteinExistence type="predicted"/>
<dbReference type="InterPro" id="IPR000242">
    <property type="entry name" value="PTP_cat"/>
</dbReference>
<dbReference type="GO" id="GO:0004725">
    <property type="term" value="F:protein tyrosine phosphatase activity"/>
    <property type="evidence" value="ECO:0007669"/>
    <property type="project" value="InterPro"/>
</dbReference>
<feature type="domain" description="Tyrosine-protein phosphatase" evidence="1">
    <location>
        <begin position="131"/>
        <end position="240"/>
    </location>
</feature>